<keyword evidence="1" id="KW-0732">Signal</keyword>
<name>A0AAD1Z8Y2_9LAMI</name>
<dbReference type="Proteomes" id="UP000834106">
    <property type="component" value="Chromosome 7"/>
</dbReference>
<dbReference type="InterPro" id="IPR038974">
    <property type="entry name" value="CIF1/2"/>
</dbReference>
<dbReference type="PANTHER" id="PTHR35290">
    <property type="entry name" value="PROTEIN CASPARIAN STRIP INTEGRITY FACTOR 1-RELATED"/>
    <property type="match status" value="1"/>
</dbReference>
<reference evidence="2" key="1">
    <citation type="submission" date="2023-05" db="EMBL/GenBank/DDBJ databases">
        <authorList>
            <person name="Huff M."/>
        </authorList>
    </citation>
    <scope>NUCLEOTIDE SEQUENCE</scope>
</reference>
<keyword evidence="3" id="KW-1185">Reference proteome</keyword>
<organism evidence="2 3">
    <name type="scientific">Fraxinus pennsylvanica</name>
    <dbReference type="NCBI Taxonomy" id="56036"/>
    <lineage>
        <taxon>Eukaryota</taxon>
        <taxon>Viridiplantae</taxon>
        <taxon>Streptophyta</taxon>
        <taxon>Embryophyta</taxon>
        <taxon>Tracheophyta</taxon>
        <taxon>Spermatophyta</taxon>
        <taxon>Magnoliopsida</taxon>
        <taxon>eudicotyledons</taxon>
        <taxon>Gunneridae</taxon>
        <taxon>Pentapetalae</taxon>
        <taxon>asterids</taxon>
        <taxon>lamiids</taxon>
        <taxon>Lamiales</taxon>
        <taxon>Oleaceae</taxon>
        <taxon>Oleeae</taxon>
        <taxon>Fraxinus</taxon>
    </lineage>
</organism>
<feature type="chain" id="PRO_5041992074" evidence="1">
    <location>
        <begin position="27"/>
        <end position="142"/>
    </location>
</feature>
<evidence type="ECO:0000313" key="2">
    <source>
        <dbReference type="EMBL" id="CAI9764373.1"/>
    </source>
</evidence>
<feature type="signal peptide" evidence="1">
    <location>
        <begin position="1"/>
        <end position="26"/>
    </location>
</feature>
<evidence type="ECO:0000313" key="3">
    <source>
        <dbReference type="Proteomes" id="UP000834106"/>
    </source>
</evidence>
<evidence type="ECO:0000256" key="1">
    <source>
        <dbReference type="SAM" id="SignalP"/>
    </source>
</evidence>
<sequence>MDFLLLKKISLLFLLISASLMSISFAGRHVSSHSFMDQKRASVTHEEHHGKMSEVHERLLRVNNKDYGRIDPPPELCANRSVSKLDQKRASVTHEEHHGKMSEVHERLLRVNNKDYGRIDPSPELGFQIDGPRDLILQCTFS</sequence>
<proteinExistence type="predicted"/>
<dbReference type="AlphaFoldDB" id="A0AAD1Z8Y2"/>
<gene>
    <name evidence="2" type="ORF">FPE_LOCUS11803</name>
</gene>
<accession>A0AAD1Z8Y2</accession>
<dbReference type="PANTHER" id="PTHR35290:SF2">
    <property type="entry name" value="PROTEIN CASPARIAN STRIP INTEGRITY FACTOR 1"/>
    <property type="match status" value="1"/>
</dbReference>
<protein>
    <submittedName>
        <fullName evidence="2">Uncharacterized protein</fullName>
    </submittedName>
</protein>
<dbReference type="EMBL" id="OU503042">
    <property type="protein sequence ID" value="CAI9764373.1"/>
    <property type="molecule type" value="Genomic_DNA"/>
</dbReference>